<name>A0AAD4KW64_9EURO</name>
<reference evidence="2" key="1">
    <citation type="submission" date="2021-12" db="EMBL/GenBank/DDBJ databases">
        <title>Convergent genome expansion in fungi linked to evolution of root-endophyte symbiosis.</title>
        <authorList>
            <consortium name="DOE Joint Genome Institute"/>
            <person name="Ke Y.-H."/>
            <person name="Bonito G."/>
            <person name="Liao H.-L."/>
            <person name="Looney B."/>
            <person name="Rojas-Flechas A."/>
            <person name="Nash J."/>
            <person name="Hameed K."/>
            <person name="Schadt C."/>
            <person name="Martin F."/>
            <person name="Crous P.W."/>
            <person name="Miettinen O."/>
            <person name="Magnuson J.K."/>
            <person name="Labbe J."/>
            <person name="Jacobson D."/>
            <person name="Doktycz M.J."/>
            <person name="Veneault-Fourrey C."/>
            <person name="Kuo A."/>
            <person name="Mondo S."/>
            <person name="Calhoun S."/>
            <person name="Riley R."/>
            <person name="Ohm R."/>
            <person name="LaButti K."/>
            <person name="Andreopoulos B."/>
            <person name="Pangilinan J."/>
            <person name="Nolan M."/>
            <person name="Tritt A."/>
            <person name="Clum A."/>
            <person name="Lipzen A."/>
            <person name="Daum C."/>
            <person name="Barry K."/>
            <person name="Grigoriev I.V."/>
            <person name="Vilgalys R."/>
        </authorList>
    </citation>
    <scope>NUCLEOTIDE SEQUENCE</scope>
    <source>
        <strain evidence="2">PMI_201</strain>
    </source>
</reference>
<evidence type="ECO:0000313" key="2">
    <source>
        <dbReference type="EMBL" id="KAH8697419.1"/>
    </source>
</evidence>
<gene>
    <name evidence="2" type="ORF">BGW36DRAFT_378670</name>
</gene>
<protein>
    <submittedName>
        <fullName evidence="2">Uncharacterized protein</fullName>
    </submittedName>
</protein>
<dbReference type="RefSeq" id="XP_046072120.1">
    <property type="nucleotide sequence ID" value="XM_046216138.1"/>
</dbReference>
<evidence type="ECO:0000313" key="3">
    <source>
        <dbReference type="Proteomes" id="UP001201262"/>
    </source>
</evidence>
<accession>A0AAD4KW64</accession>
<dbReference type="GeneID" id="70246425"/>
<dbReference type="Proteomes" id="UP001201262">
    <property type="component" value="Unassembled WGS sequence"/>
</dbReference>
<sequence length="94" mass="10224">MKLSLATFAILLTAASAARVTQQEADEAFECVRRSLTSVDQGNDGSQASCQFLYCFQDFDSKHNRGGLFGKLSYIIDPLCGAEGLVERVFSLGH</sequence>
<keyword evidence="3" id="KW-1185">Reference proteome</keyword>
<dbReference type="EMBL" id="JAJTJA010000006">
    <property type="protein sequence ID" value="KAH8697419.1"/>
    <property type="molecule type" value="Genomic_DNA"/>
</dbReference>
<feature type="chain" id="PRO_5042168347" evidence="1">
    <location>
        <begin position="18"/>
        <end position="94"/>
    </location>
</feature>
<proteinExistence type="predicted"/>
<dbReference type="AlphaFoldDB" id="A0AAD4KW64"/>
<evidence type="ECO:0000256" key="1">
    <source>
        <dbReference type="SAM" id="SignalP"/>
    </source>
</evidence>
<feature type="signal peptide" evidence="1">
    <location>
        <begin position="1"/>
        <end position="17"/>
    </location>
</feature>
<organism evidence="2 3">
    <name type="scientific">Talaromyces proteolyticus</name>
    <dbReference type="NCBI Taxonomy" id="1131652"/>
    <lineage>
        <taxon>Eukaryota</taxon>
        <taxon>Fungi</taxon>
        <taxon>Dikarya</taxon>
        <taxon>Ascomycota</taxon>
        <taxon>Pezizomycotina</taxon>
        <taxon>Eurotiomycetes</taxon>
        <taxon>Eurotiomycetidae</taxon>
        <taxon>Eurotiales</taxon>
        <taxon>Trichocomaceae</taxon>
        <taxon>Talaromyces</taxon>
        <taxon>Talaromyces sect. Bacilispori</taxon>
    </lineage>
</organism>
<keyword evidence="1" id="KW-0732">Signal</keyword>
<comment type="caution">
    <text evidence="2">The sequence shown here is derived from an EMBL/GenBank/DDBJ whole genome shotgun (WGS) entry which is preliminary data.</text>
</comment>